<dbReference type="Proteomes" id="UP000001055">
    <property type="component" value="Unassembled WGS sequence"/>
</dbReference>
<dbReference type="EMBL" id="CH445336">
    <property type="protein sequence ID" value="EAT84304.2"/>
    <property type="molecule type" value="Genomic_DNA"/>
</dbReference>
<dbReference type="GeneID" id="5975253"/>
<evidence type="ECO:0000313" key="6">
    <source>
        <dbReference type="Proteomes" id="UP000001055"/>
    </source>
</evidence>
<dbReference type="InterPro" id="IPR024661">
    <property type="entry name" value="RNA_pol_III_Rpc31"/>
</dbReference>
<feature type="compositionally biased region" description="Acidic residues" evidence="4">
    <location>
        <begin position="287"/>
        <end position="304"/>
    </location>
</feature>
<dbReference type="GO" id="GO:0006383">
    <property type="term" value="P:transcription by RNA polymerase III"/>
    <property type="evidence" value="ECO:0007669"/>
    <property type="project" value="UniProtKB-UniRule"/>
</dbReference>
<evidence type="ECO:0000256" key="3">
    <source>
        <dbReference type="ARBA" id="ARBA00023242"/>
    </source>
</evidence>
<protein>
    <submittedName>
        <fullName evidence="5">Uncharacterized protein</fullName>
    </submittedName>
</protein>
<feature type="region of interest" description="Disordered" evidence="4">
    <location>
        <begin position="1"/>
        <end position="23"/>
    </location>
</feature>
<evidence type="ECO:0000256" key="4">
    <source>
        <dbReference type="SAM" id="MobiDB-lite"/>
    </source>
</evidence>
<feature type="compositionally biased region" description="Acidic residues" evidence="4">
    <location>
        <begin position="237"/>
        <end position="264"/>
    </location>
</feature>
<feature type="region of interest" description="Disordered" evidence="4">
    <location>
        <begin position="97"/>
        <end position="128"/>
    </location>
</feature>
<reference evidence="6" key="1">
    <citation type="journal article" date="2007" name="Plant Cell">
        <title>Dothideomycete-plant interactions illuminated by genome sequencing and EST analysis of the wheat pathogen Stagonospora nodorum.</title>
        <authorList>
            <person name="Hane J.K."/>
            <person name="Lowe R.G."/>
            <person name="Solomon P.S."/>
            <person name="Tan K.C."/>
            <person name="Schoch C.L."/>
            <person name="Spatafora J.W."/>
            <person name="Crous P.W."/>
            <person name="Kodira C."/>
            <person name="Birren B.W."/>
            <person name="Galagan J.E."/>
            <person name="Torriani S.F."/>
            <person name="McDonald B.A."/>
            <person name="Oliver R.P."/>
        </authorList>
    </citation>
    <scope>NUCLEOTIDE SEQUENCE [LARGE SCALE GENOMIC DNA]</scope>
    <source>
        <strain evidence="6">SN15 / ATCC MYA-4574 / FGSC 10173</strain>
    </source>
</reference>
<accession>Q0UJN6</accession>
<dbReference type="GO" id="GO:0005666">
    <property type="term" value="C:RNA polymerase III complex"/>
    <property type="evidence" value="ECO:0007669"/>
    <property type="project" value="UniProtKB-UniRule"/>
</dbReference>
<dbReference type="InParanoid" id="Q0UJN6"/>
<dbReference type="Pfam" id="PF11705">
    <property type="entry name" value="RNA_pol_3_Rpc31"/>
    <property type="match status" value="1"/>
</dbReference>
<comment type="subcellular location">
    <subcellularLocation>
        <location evidence="1">Nucleus</location>
    </subcellularLocation>
</comment>
<sequence length="304" mass="33668">MPPAARGGRGGGRGGRGGAFNPARGTVTIAGTELNWDLTGLDIQKGPAERFPVSLPLSYRDTSRLDMQHQRPLQLLLQAPLCTASYHVVPVAMLRKQPKPQSGASPNHPLRREQEAPPPQAPPPTDHEKGITAHYLAVRDRIHEGPFYTILNDGMKNGLKRKANEIAPTEASLFNPFTDNQTFSAKYLKPILEGTRGDGNTSKKRRTLGVSKINTVSQIERMIKAEVDRTKEAEAKAEEEDEDAEEEEEEAEEDKPDAVDEDDNYSAVSTDSEESDDDYNAEQYFDNGEDDDIDDADPYENTYE</sequence>
<dbReference type="RefSeq" id="XP_001798355.1">
    <property type="nucleotide sequence ID" value="XM_001798303.1"/>
</dbReference>
<evidence type="ECO:0000313" key="5">
    <source>
        <dbReference type="EMBL" id="EAT84304.2"/>
    </source>
</evidence>
<feature type="compositionally biased region" description="Gly residues" evidence="4">
    <location>
        <begin position="7"/>
        <end position="18"/>
    </location>
</feature>
<feature type="compositionally biased region" description="Acidic residues" evidence="4">
    <location>
        <begin position="271"/>
        <end position="280"/>
    </location>
</feature>
<dbReference type="STRING" id="321614.Q0UJN6"/>
<name>Q0UJN6_PHANO</name>
<keyword evidence="3" id="KW-0539">Nucleus</keyword>
<dbReference type="VEuPathDB" id="FungiDB:JI435_080280"/>
<gene>
    <name evidence="5" type="ORF">SNOG_08028</name>
</gene>
<feature type="region of interest" description="Disordered" evidence="4">
    <location>
        <begin position="225"/>
        <end position="304"/>
    </location>
</feature>
<dbReference type="AlphaFoldDB" id="Q0UJN6"/>
<feature type="compositionally biased region" description="Basic and acidic residues" evidence="4">
    <location>
        <begin position="225"/>
        <end position="236"/>
    </location>
</feature>
<dbReference type="KEGG" id="pno:SNOG_08028"/>
<proteinExistence type="inferred from homology"/>
<evidence type="ECO:0000256" key="1">
    <source>
        <dbReference type="ARBA" id="ARBA00004123"/>
    </source>
</evidence>
<evidence type="ECO:0000256" key="2">
    <source>
        <dbReference type="ARBA" id="ARBA00008352"/>
    </source>
</evidence>
<organism evidence="5 6">
    <name type="scientific">Phaeosphaeria nodorum (strain SN15 / ATCC MYA-4574 / FGSC 10173)</name>
    <name type="common">Glume blotch fungus</name>
    <name type="synonym">Parastagonospora nodorum</name>
    <dbReference type="NCBI Taxonomy" id="321614"/>
    <lineage>
        <taxon>Eukaryota</taxon>
        <taxon>Fungi</taxon>
        <taxon>Dikarya</taxon>
        <taxon>Ascomycota</taxon>
        <taxon>Pezizomycotina</taxon>
        <taxon>Dothideomycetes</taxon>
        <taxon>Pleosporomycetidae</taxon>
        <taxon>Pleosporales</taxon>
        <taxon>Pleosporineae</taxon>
        <taxon>Phaeosphaeriaceae</taxon>
        <taxon>Parastagonospora</taxon>
    </lineage>
</organism>
<dbReference type="HOGENOM" id="CLU_072641_1_0_1"/>
<comment type="similarity">
    <text evidence="2">Belongs to the eukaryotic RPC7 RNA polymerase subunit family.</text>
</comment>
<dbReference type="eggNOG" id="ENOG502RZ0V">
    <property type="taxonomic scope" value="Eukaryota"/>
</dbReference>